<organism evidence="3 4">
    <name type="scientific">Mytilus galloprovincialis</name>
    <name type="common">Mediterranean mussel</name>
    <dbReference type="NCBI Taxonomy" id="29158"/>
    <lineage>
        <taxon>Eukaryota</taxon>
        <taxon>Metazoa</taxon>
        <taxon>Spiralia</taxon>
        <taxon>Lophotrochozoa</taxon>
        <taxon>Mollusca</taxon>
        <taxon>Bivalvia</taxon>
        <taxon>Autobranchia</taxon>
        <taxon>Pteriomorphia</taxon>
        <taxon>Mytilida</taxon>
        <taxon>Mytiloidea</taxon>
        <taxon>Mytilidae</taxon>
        <taxon>Mytilinae</taxon>
        <taxon>Mytilus</taxon>
    </lineage>
</organism>
<dbReference type="InterPro" id="IPR050975">
    <property type="entry name" value="Sleep_regulator"/>
</dbReference>
<sequence>MDRLYPTLLLIFGFAALFLFQTGFSFRCYQCNSYMQEDCADHFNNQTWHLSECAENVTMCRKIVQEVYYNDEWQLRYVRQCAPSGIVGGDEGRRCLEKTGTYKVKVRICHCDNQEGCNGASNFHSNIHVILLPLMTIVYVKYLWT</sequence>
<gene>
    <name evidence="3" type="ORF">AM593_04097</name>
</gene>
<evidence type="ECO:0008006" key="5">
    <source>
        <dbReference type="Google" id="ProtNLM"/>
    </source>
</evidence>
<dbReference type="InterPro" id="IPR045860">
    <property type="entry name" value="Snake_toxin-like_sf"/>
</dbReference>
<dbReference type="SUPFAM" id="SSF57302">
    <property type="entry name" value="Snake toxin-like"/>
    <property type="match status" value="1"/>
</dbReference>
<evidence type="ECO:0000256" key="1">
    <source>
        <dbReference type="ARBA" id="ARBA00022729"/>
    </source>
</evidence>
<accession>A0A409V6U4</accession>
<reference evidence="3 4" key="1">
    <citation type="journal article" date="2016" name="PLoS ONE">
        <title>A First Insight into the Genome of the Filter-Feeder Mussel Mytilus galloprovincialis.</title>
        <authorList>
            <person name="Murgarella M."/>
            <person name="Puiu D."/>
            <person name="Novoa B."/>
            <person name="Figueras A."/>
            <person name="Posada D."/>
            <person name="Canchaya C."/>
        </authorList>
    </citation>
    <scope>NUCLEOTIDE SEQUENCE [LARGE SCALE GENOMIC DNA]</scope>
    <source>
        <tissue evidence="3">Muscle</tissue>
    </source>
</reference>
<protein>
    <recommendedName>
        <fullName evidence="5">Protein sleepless</fullName>
    </recommendedName>
</protein>
<keyword evidence="2" id="KW-0325">Glycoprotein</keyword>
<feature type="non-terminal residue" evidence="3">
    <location>
        <position position="1"/>
    </location>
</feature>
<evidence type="ECO:0000313" key="3">
    <source>
        <dbReference type="EMBL" id="OPL20544.1"/>
    </source>
</evidence>
<dbReference type="PANTHER" id="PTHR33562:SF2">
    <property type="entry name" value="PROTEIN QUIVER"/>
    <property type="match status" value="1"/>
</dbReference>
<dbReference type="InterPro" id="IPR031424">
    <property type="entry name" value="QVR-like"/>
</dbReference>
<dbReference type="GO" id="GO:0032222">
    <property type="term" value="P:regulation of synaptic transmission, cholinergic"/>
    <property type="evidence" value="ECO:0007669"/>
    <property type="project" value="InterPro"/>
</dbReference>
<name>A0A409V6U4_MYTGA</name>
<dbReference type="AlphaFoldDB" id="A0A409V6U4"/>
<keyword evidence="4" id="KW-1185">Reference proteome</keyword>
<dbReference type="EMBL" id="KV605511">
    <property type="protein sequence ID" value="OPL20544.1"/>
    <property type="molecule type" value="Genomic_DNA"/>
</dbReference>
<evidence type="ECO:0000313" key="4">
    <source>
        <dbReference type="Proteomes" id="UP000266721"/>
    </source>
</evidence>
<dbReference type="GO" id="GO:0030431">
    <property type="term" value="P:sleep"/>
    <property type="evidence" value="ECO:0007669"/>
    <property type="project" value="InterPro"/>
</dbReference>
<dbReference type="PANTHER" id="PTHR33562">
    <property type="entry name" value="ATILLA, ISOFORM B-RELATED-RELATED"/>
    <property type="match status" value="1"/>
</dbReference>
<evidence type="ECO:0000256" key="2">
    <source>
        <dbReference type="ARBA" id="ARBA00023180"/>
    </source>
</evidence>
<dbReference type="Pfam" id="PF17064">
    <property type="entry name" value="QVR"/>
    <property type="match status" value="1"/>
</dbReference>
<dbReference type="Proteomes" id="UP000266721">
    <property type="component" value="Unassembled WGS sequence"/>
</dbReference>
<proteinExistence type="predicted"/>
<keyword evidence="1" id="KW-0732">Signal</keyword>